<dbReference type="PANTHER" id="PTHR24093">
    <property type="entry name" value="CATION TRANSPORTING ATPASE"/>
    <property type="match status" value="1"/>
</dbReference>
<proteinExistence type="predicted"/>
<evidence type="ECO:0000256" key="5">
    <source>
        <dbReference type="ARBA" id="ARBA00022989"/>
    </source>
</evidence>
<dbReference type="NCBIfam" id="TIGR01494">
    <property type="entry name" value="ATPase_P-type"/>
    <property type="match status" value="1"/>
</dbReference>
<dbReference type="PRINTS" id="PR00120">
    <property type="entry name" value="HATPASE"/>
</dbReference>
<dbReference type="Gene3D" id="3.40.50.1000">
    <property type="entry name" value="HAD superfamily/HAD-like"/>
    <property type="match status" value="1"/>
</dbReference>
<feature type="compositionally biased region" description="Basic residues" evidence="8">
    <location>
        <begin position="335"/>
        <end position="344"/>
    </location>
</feature>
<keyword evidence="6" id="KW-0472">Membrane</keyword>
<protein>
    <submittedName>
        <fullName evidence="10">HAD ATPase, P-type, IC family protein</fullName>
        <ecNumber evidence="10">3.6.3.-</ecNumber>
    </submittedName>
</protein>
<evidence type="ECO:0000313" key="11">
    <source>
        <dbReference type="Proteomes" id="UP000189229"/>
    </source>
</evidence>
<reference evidence="10 11" key="1">
    <citation type="submission" date="2017-02" db="EMBL/GenBank/DDBJ databases">
        <title>Complete genome sequences of Mycobacterium kansasii strains isolated from rhesus macaques.</title>
        <authorList>
            <person name="Panda A."/>
            <person name="Nagaraj S."/>
            <person name="Zhao X."/>
            <person name="Tettelin H."/>
            <person name="Detolla L.J."/>
        </authorList>
    </citation>
    <scope>NUCLEOTIDE SEQUENCE [LARGE SCALE GENOMIC DNA]</scope>
    <source>
        <strain evidence="10 11">11-3813</strain>
    </source>
</reference>
<dbReference type="EMBL" id="MVBM01000007">
    <property type="protein sequence ID" value="OOK68711.1"/>
    <property type="molecule type" value="Genomic_DNA"/>
</dbReference>
<dbReference type="InterPro" id="IPR023298">
    <property type="entry name" value="ATPase_P-typ_TM_dom_sf"/>
</dbReference>
<evidence type="ECO:0000256" key="2">
    <source>
        <dbReference type="ARBA" id="ARBA00022692"/>
    </source>
</evidence>
<organism evidence="10 11">
    <name type="scientific">Mycobacterium kansasii</name>
    <dbReference type="NCBI Taxonomy" id="1768"/>
    <lineage>
        <taxon>Bacteria</taxon>
        <taxon>Bacillati</taxon>
        <taxon>Actinomycetota</taxon>
        <taxon>Actinomycetes</taxon>
        <taxon>Mycobacteriales</taxon>
        <taxon>Mycobacteriaceae</taxon>
        <taxon>Mycobacterium</taxon>
    </lineage>
</organism>
<dbReference type="GO" id="GO:0046872">
    <property type="term" value="F:metal ion binding"/>
    <property type="evidence" value="ECO:0007669"/>
    <property type="project" value="UniProtKB-KW"/>
</dbReference>
<dbReference type="PRINTS" id="PR00119">
    <property type="entry name" value="CATATPASE"/>
</dbReference>
<comment type="caution">
    <text evidence="10">The sequence shown here is derived from an EMBL/GenBank/DDBJ whole genome shotgun (WGS) entry which is preliminary data.</text>
</comment>
<dbReference type="GO" id="GO:0005524">
    <property type="term" value="F:ATP binding"/>
    <property type="evidence" value="ECO:0007669"/>
    <property type="project" value="InterPro"/>
</dbReference>
<evidence type="ECO:0000313" key="10">
    <source>
        <dbReference type="EMBL" id="OOK68711.1"/>
    </source>
</evidence>
<dbReference type="InterPro" id="IPR006068">
    <property type="entry name" value="ATPase_P-typ_cation-transptr_C"/>
</dbReference>
<feature type="region of interest" description="Disordered" evidence="8">
    <location>
        <begin position="318"/>
        <end position="393"/>
    </location>
</feature>
<dbReference type="PANTHER" id="PTHR24093:SF513">
    <property type="entry name" value="CATION-TRANSPORTING ATPASE I-RELATED"/>
    <property type="match status" value="1"/>
</dbReference>
<evidence type="ECO:0000256" key="1">
    <source>
        <dbReference type="ARBA" id="ARBA00004370"/>
    </source>
</evidence>
<evidence type="ECO:0000256" key="4">
    <source>
        <dbReference type="ARBA" id="ARBA00022842"/>
    </source>
</evidence>
<keyword evidence="10" id="KW-0378">Hydrolase</keyword>
<evidence type="ECO:0000256" key="8">
    <source>
        <dbReference type="SAM" id="MobiDB-lite"/>
    </source>
</evidence>
<dbReference type="GO" id="GO:0005886">
    <property type="term" value="C:plasma membrane"/>
    <property type="evidence" value="ECO:0007669"/>
    <property type="project" value="TreeGrafter"/>
</dbReference>
<dbReference type="SUPFAM" id="SSF56784">
    <property type="entry name" value="HAD-like"/>
    <property type="match status" value="1"/>
</dbReference>
<keyword evidence="5" id="KW-1133">Transmembrane helix</keyword>
<dbReference type="Pfam" id="PF00689">
    <property type="entry name" value="Cation_ATPase_C"/>
    <property type="match status" value="1"/>
</dbReference>
<sequence>MRLITGDHPITAAAIAQELGMPVTSDQIISGARWDALSRKDQEKAVGERTIFARMTPENKVQIVQTLERSGRVCAMVGDGSNDAAAIRAATVGIGVVSHGSDPARVAADMVLIDGRIESLLPAILEGRQLWQRVQAAVSVLLGGNAGEVAFAIIGSAISGTSPLNTRQLLLVNMLTDALPAAALSVSKPRDPTSLDARGPDQRALWQAVGVRGATTAAAATAAWTMARFTGLPRRASTVGLVALVAAQLGQTLLDSHDWLVVLTALGSLAAMGTLISIPLVSQLLGCTPLGPVGWAQGLGSAAAATAAMAVLNRILDSTDAEPDPSDPSAPERSTRRHRARGRLPLHDLHEPHTPQQRIKLPQRHAQHRGNRRNQRIGQGVGRRHTLDGDPTTLLGGKPFVTERQMMVEKKARRGTSQREAVKKIREGETFVVNLPLVGQLEVPRPEQLAYYGGLAALAALELIDWPVALVIATGHVLASNHHNRLLEELGEAMEEA</sequence>
<dbReference type="AlphaFoldDB" id="A0A1V3WQX6"/>
<keyword evidence="3" id="KW-0479">Metal-binding</keyword>
<feature type="compositionally biased region" description="Basic residues" evidence="8">
    <location>
        <begin position="361"/>
        <end position="375"/>
    </location>
</feature>
<gene>
    <name evidence="10" type="ORF">BZL30_7281</name>
</gene>
<dbReference type="Pfam" id="PF00702">
    <property type="entry name" value="Hydrolase"/>
    <property type="match status" value="1"/>
</dbReference>
<evidence type="ECO:0000256" key="6">
    <source>
        <dbReference type="ARBA" id="ARBA00023136"/>
    </source>
</evidence>
<dbReference type="Proteomes" id="UP000189229">
    <property type="component" value="Unassembled WGS sequence"/>
</dbReference>
<accession>A0A1V3WQX6</accession>
<feature type="domain" description="Cation-transporting P-type ATPase C-terminal" evidence="9">
    <location>
        <begin position="162"/>
        <end position="313"/>
    </location>
</feature>
<comment type="catalytic activity">
    <reaction evidence="7">
        <text>ATP + H2O = ADP + phosphate + H(+)</text>
        <dbReference type="Rhea" id="RHEA:13065"/>
        <dbReference type="ChEBI" id="CHEBI:15377"/>
        <dbReference type="ChEBI" id="CHEBI:15378"/>
        <dbReference type="ChEBI" id="CHEBI:30616"/>
        <dbReference type="ChEBI" id="CHEBI:43474"/>
        <dbReference type="ChEBI" id="CHEBI:456216"/>
    </reaction>
</comment>
<evidence type="ECO:0000256" key="7">
    <source>
        <dbReference type="ARBA" id="ARBA00049360"/>
    </source>
</evidence>
<evidence type="ECO:0000259" key="9">
    <source>
        <dbReference type="Pfam" id="PF00689"/>
    </source>
</evidence>
<dbReference type="SUPFAM" id="SSF81665">
    <property type="entry name" value="Calcium ATPase, transmembrane domain M"/>
    <property type="match status" value="1"/>
</dbReference>
<keyword evidence="2" id="KW-0812">Transmembrane</keyword>
<comment type="subcellular location">
    <subcellularLocation>
        <location evidence="1">Membrane</location>
    </subcellularLocation>
</comment>
<dbReference type="GO" id="GO:0005388">
    <property type="term" value="F:P-type calcium transporter activity"/>
    <property type="evidence" value="ECO:0007669"/>
    <property type="project" value="TreeGrafter"/>
</dbReference>
<dbReference type="Gene3D" id="1.20.1110.10">
    <property type="entry name" value="Calcium-transporting ATPase, transmembrane domain"/>
    <property type="match status" value="1"/>
</dbReference>
<keyword evidence="4" id="KW-0460">Magnesium</keyword>
<dbReference type="GO" id="GO:0016887">
    <property type="term" value="F:ATP hydrolysis activity"/>
    <property type="evidence" value="ECO:0007669"/>
    <property type="project" value="InterPro"/>
</dbReference>
<dbReference type="EC" id="3.6.3.-" evidence="10"/>
<evidence type="ECO:0000256" key="3">
    <source>
        <dbReference type="ARBA" id="ARBA00022723"/>
    </source>
</evidence>
<dbReference type="InterPro" id="IPR023214">
    <property type="entry name" value="HAD_sf"/>
</dbReference>
<name>A0A1V3WQX6_MYCKA</name>
<dbReference type="InterPro" id="IPR001757">
    <property type="entry name" value="P_typ_ATPase"/>
</dbReference>
<dbReference type="InterPro" id="IPR036412">
    <property type="entry name" value="HAD-like_sf"/>
</dbReference>